<organism evidence="1 2">
    <name type="scientific">Solanum commersonii</name>
    <name type="common">Commerson's wild potato</name>
    <name type="synonym">Commerson's nightshade</name>
    <dbReference type="NCBI Taxonomy" id="4109"/>
    <lineage>
        <taxon>Eukaryota</taxon>
        <taxon>Viridiplantae</taxon>
        <taxon>Streptophyta</taxon>
        <taxon>Embryophyta</taxon>
        <taxon>Tracheophyta</taxon>
        <taxon>Spermatophyta</taxon>
        <taxon>Magnoliopsida</taxon>
        <taxon>eudicotyledons</taxon>
        <taxon>Gunneridae</taxon>
        <taxon>Pentapetalae</taxon>
        <taxon>asterids</taxon>
        <taxon>lamiids</taxon>
        <taxon>Solanales</taxon>
        <taxon>Solanaceae</taxon>
        <taxon>Solanoideae</taxon>
        <taxon>Solaneae</taxon>
        <taxon>Solanum</taxon>
    </lineage>
</organism>
<dbReference type="Proteomes" id="UP000824120">
    <property type="component" value="Chromosome 12"/>
</dbReference>
<gene>
    <name evidence="1" type="ORF">H5410_062324</name>
</gene>
<reference evidence="1 2" key="1">
    <citation type="submission" date="2020-09" db="EMBL/GenBank/DDBJ databases">
        <title>De no assembly of potato wild relative species, Solanum commersonii.</title>
        <authorList>
            <person name="Cho K."/>
        </authorList>
    </citation>
    <scope>NUCLEOTIDE SEQUENCE [LARGE SCALE GENOMIC DNA]</scope>
    <source>
        <strain evidence="1">LZ3.2</strain>
        <tissue evidence="1">Leaf</tissue>
    </source>
</reference>
<dbReference type="AlphaFoldDB" id="A0A9J5WCB2"/>
<proteinExistence type="predicted"/>
<protein>
    <submittedName>
        <fullName evidence="1">Uncharacterized protein</fullName>
    </submittedName>
</protein>
<dbReference type="EMBL" id="JACXVP010000012">
    <property type="protein sequence ID" value="KAG5572558.1"/>
    <property type="molecule type" value="Genomic_DNA"/>
</dbReference>
<name>A0A9J5WCB2_SOLCO</name>
<sequence>MAYEESHVSIGENNKFGIKTKHSIRDVTKVQKGRAPYGGADLLRRPRPNKNSAISLKEPSMFTSSTNAIFILCSFLLRHTPDNIPSLSPETILTSLAYENSHESRNRGIHILKHVSRVLQERENEGASARRGGKFHLDTYSNEFELKTKHLIAHVGKGQKGRGPNGGSNNLHHARPYKSSALSLKQPFIFTSTSDAIFRFSLLLVLLFVFP</sequence>
<dbReference type="OrthoDB" id="1305470at2759"/>
<accession>A0A9J5WCB2</accession>
<comment type="caution">
    <text evidence="1">The sequence shown here is derived from an EMBL/GenBank/DDBJ whole genome shotgun (WGS) entry which is preliminary data.</text>
</comment>
<keyword evidence="2" id="KW-1185">Reference proteome</keyword>
<evidence type="ECO:0000313" key="2">
    <source>
        <dbReference type="Proteomes" id="UP000824120"/>
    </source>
</evidence>
<evidence type="ECO:0000313" key="1">
    <source>
        <dbReference type="EMBL" id="KAG5572558.1"/>
    </source>
</evidence>